<organism evidence="2">
    <name type="scientific">Prevotella sp. GTC17254</name>
    <dbReference type="NCBI Taxonomy" id="3236794"/>
    <lineage>
        <taxon>Bacteria</taxon>
        <taxon>Pseudomonadati</taxon>
        <taxon>Bacteroidota</taxon>
        <taxon>Bacteroidia</taxon>
        <taxon>Bacteroidales</taxon>
        <taxon>Prevotellaceae</taxon>
        <taxon>Prevotella</taxon>
    </lineage>
</organism>
<keyword evidence="1" id="KW-0472">Membrane</keyword>
<sequence length="569" mass="66346">MTDILYLLFFWGILYIIAFVFYPIWRKRRDAGRGLFVKHDGDNKITVTNALKKLNCHFTWMQEQGKEIVKYDFQKGHFRIEIEQGTPYIQLSYLFFYTTKTEYLDLVRALMNQCNLNTETLKIVYSLDEKEHSVNLHMTAGLLINEQTSVEILSRAMTDMFRWQTNYVGRISKMIKESNKAMGLDFERKHAELTREIFLIREQEILHQVAGTEWRQTEEQSITLDHLLTSVLGLVDFVPMSLCVFSERETRTINDTEEIRNFVPASVVIGGNDFLQDEALLSVTLITTGQLVTERTVNIHIQSEKKADESLYFRMTVTLIPLSIAEDVKPGSDSNTPQVVSVLAAYDLSAPKKRLDEFRYMWKEAMEKNKRGDTADLSEEQKLIAKCMEPALALNAYRGRILFSRKRFCEALFFLESVYTVLSRQFDTLEGGTREAFFEVCYLIGFCYGELKQYQRACYYLEMTLTQQRITYTEEYINCLVNGKDFRALHVIDSLLEDVVQTRKVDEGTCSEMETSFISFLYRRKAYVYIDKQRYDEAEKLLRKMLDDPENSDFAISELAYIQKMKTGG</sequence>
<protein>
    <recommendedName>
        <fullName evidence="3">Tetratricopeptide repeat protein</fullName>
    </recommendedName>
</protein>
<dbReference type="AlphaFoldDB" id="A0AB33J012"/>
<dbReference type="InterPro" id="IPR011990">
    <property type="entry name" value="TPR-like_helical_dom_sf"/>
</dbReference>
<proteinExistence type="predicted"/>
<dbReference type="Gene3D" id="1.25.40.10">
    <property type="entry name" value="Tetratricopeptide repeat domain"/>
    <property type="match status" value="1"/>
</dbReference>
<name>A0AB33J012_9BACT</name>
<keyword evidence="1" id="KW-0812">Transmembrane</keyword>
<feature type="transmembrane region" description="Helical" evidence="1">
    <location>
        <begin position="6"/>
        <end position="25"/>
    </location>
</feature>
<gene>
    <name evidence="2" type="ORF">GTC17254_11470</name>
</gene>
<reference evidence="2" key="1">
    <citation type="submission" date="2024-07" db="EMBL/GenBank/DDBJ databases">
        <title>Complete genome sequence of Prevotella sp. YM-2024 GTC17254.</title>
        <authorList>
            <person name="Hayashi M."/>
            <person name="Muto Y."/>
            <person name="Tanaka K."/>
            <person name="Niwa H."/>
        </authorList>
    </citation>
    <scope>NUCLEOTIDE SEQUENCE</scope>
    <source>
        <strain evidence="2">GTC17254</strain>
    </source>
</reference>
<evidence type="ECO:0008006" key="3">
    <source>
        <dbReference type="Google" id="ProtNLM"/>
    </source>
</evidence>
<evidence type="ECO:0000313" key="2">
    <source>
        <dbReference type="EMBL" id="BFO73550.1"/>
    </source>
</evidence>
<dbReference type="EMBL" id="AP035786">
    <property type="protein sequence ID" value="BFO73550.1"/>
    <property type="molecule type" value="Genomic_DNA"/>
</dbReference>
<dbReference type="SUPFAM" id="SSF48452">
    <property type="entry name" value="TPR-like"/>
    <property type="match status" value="1"/>
</dbReference>
<accession>A0AB33J012</accession>
<evidence type="ECO:0000256" key="1">
    <source>
        <dbReference type="SAM" id="Phobius"/>
    </source>
</evidence>
<keyword evidence="1" id="KW-1133">Transmembrane helix</keyword>